<proteinExistence type="predicted"/>
<sequence>MQNETGHDTPSLEADVRHAVEQGNDVQEKVRQLTLRVISTRSLDIKSVRETADAVLRGARAGVQKELEHSSAQTHIARDHLREAVAGLDVALAQFAEAAKLAVEEAAGRAQRYSSDDLKKARSDLERLETMFEETLQNAASAAKDATGEILHDLAAHSRTHGSAVGKQLKETLSVIAHQIGATGRAQVGVGLHLAKNTSDLVRQIAAGVLTGLAEHVRPDQAKDKGE</sequence>
<dbReference type="Pfam" id="PF20572">
    <property type="entry name" value="DUF6781"/>
    <property type="match status" value="1"/>
</dbReference>
<comment type="caution">
    <text evidence="2">The sequence shown here is derived from an EMBL/GenBank/DDBJ whole genome shotgun (WGS) entry which is preliminary data.</text>
</comment>
<name>A0A1J5RTY0_9ZZZZ</name>
<protein>
    <submittedName>
        <fullName evidence="2">Uncharacterized protein</fullName>
    </submittedName>
</protein>
<dbReference type="InterPro" id="IPR046708">
    <property type="entry name" value="DUF6781"/>
</dbReference>
<accession>A0A1J5RTY0</accession>
<evidence type="ECO:0000256" key="1">
    <source>
        <dbReference type="SAM" id="Coils"/>
    </source>
</evidence>
<reference evidence="2" key="1">
    <citation type="submission" date="2016-10" db="EMBL/GenBank/DDBJ databases">
        <title>Sequence of Gallionella enrichment culture.</title>
        <authorList>
            <person name="Poehlein A."/>
            <person name="Muehling M."/>
            <person name="Daniel R."/>
        </authorList>
    </citation>
    <scope>NUCLEOTIDE SEQUENCE</scope>
</reference>
<organism evidence="2">
    <name type="scientific">mine drainage metagenome</name>
    <dbReference type="NCBI Taxonomy" id="410659"/>
    <lineage>
        <taxon>unclassified sequences</taxon>
        <taxon>metagenomes</taxon>
        <taxon>ecological metagenomes</taxon>
    </lineage>
</organism>
<feature type="coiled-coil region" evidence="1">
    <location>
        <begin position="118"/>
        <end position="145"/>
    </location>
</feature>
<gene>
    <name evidence="2" type="ORF">GALL_185350</name>
</gene>
<keyword evidence="1" id="KW-0175">Coiled coil</keyword>
<evidence type="ECO:0000313" key="2">
    <source>
        <dbReference type="EMBL" id="OIQ99438.1"/>
    </source>
</evidence>
<dbReference type="EMBL" id="MLJW01000106">
    <property type="protein sequence ID" value="OIQ99438.1"/>
    <property type="molecule type" value="Genomic_DNA"/>
</dbReference>
<dbReference type="AlphaFoldDB" id="A0A1J5RTY0"/>